<accession>A0AAI8Z459</accession>
<proteinExistence type="predicted"/>
<evidence type="ECO:0000313" key="2">
    <source>
        <dbReference type="EMBL" id="CAK4032340.1"/>
    </source>
</evidence>
<reference evidence="2" key="1">
    <citation type="submission" date="2023-11" db="EMBL/GenBank/DDBJ databases">
        <authorList>
            <person name="Alioto T."/>
            <person name="Alioto T."/>
            <person name="Gomez Garrido J."/>
        </authorList>
    </citation>
    <scope>NUCLEOTIDE SEQUENCE</scope>
</reference>
<feature type="region of interest" description="Disordered" evidence="1">
    <location>
        <begin position="1"/>
        <end position="33"/>
    </location>
</feature>
<protein>
    <submittedName>
        <fullName evidence="2">Uncharacterized protein</fullName>
    </submittedName>
</protein>
<dbReference type="AlphaFoldDB" id="A0AAI8Z459"/>
<dbReference type="Proteomes" id="UP001296104">
    <property type="component" value="Unassembled WGS sequence"/>
</dbReference>
<sequence length="112" mass="11353">MTSSGAVAKQQPKEISRPDAAGGVVEQKEASAKASANAGLNLNVFGALSGAFSSKSSKKTEQDGSSVEDREENASVSGAGVGNANANAAASAEQRGREMRAAIQEQNTKRVS</sequence>
<feature type="region of interest" description="Disordered" evidence="1">
    <location>
        <begin position="51"/>
        <end position="112"/>
    </location>
</feature>
<evidence type="ECO:0000313" key="3">
    <source>
        <dbReference type="Proteomes" id="UP001296104"/>
    </source>
</evidence>
<gene>
    <name evidence="2" type="ORF">LECACI_7A007498</name>
</gene>
<keyword evidence="3" id="KW-1185">Reference proteome</keyword>
<evidence type="ECO:0000256" key="1">
    <source>
        <dbReference type="SAM" id="MobiDB-lite"/>
    </source>
</evidence>
<name>A0AAI8Z459_9PEZI</name>
<comment type="caution">
    <text evidence="2">The sequence shown here is derived from an EMBL/GenBank/DDBJ whole genome shotgun (WGS) entry which is preliminary data.</text>
</comment>
<feature type="compositionally biased region" description="Low complexity" evidence="1">
    <location>
        <begin position="74"/>
        <end position="92"/>
    </location>
</feature>
<organism evidence="2 3">
    <name type="scientific">Lecanosticta acicola</name>
    <dbReference type="NCBI Taxonomy" id="111012"/>
    <lineage>
        <taxon>Eukaryota</taxon>
        <taxon>Fungi</taxon>
        <taxon>Dikarya</taxon>
        <taxon>Ascomycota</taxon>
        <taxon>Pezizomycotina</taxon>
        <taxon>Dothideomycetes</taxon>
        <taxon>Dothideomycetidae</taxon>
        <taxon>Mycosphaerellales</taxon>
        <taxon>Mycosphaerellaceae</taxon>
        <taxon>Lecanosticta</taxon>
    </lineage>
</organism>
<dbReference type="EMBL" id="CAVMBE010000062">
    <property type="protein sequence ID" value="CAK4032340.1"/>
    <property type="molecule type" value="Genomic_DNA"/>
</dbReference>